<dbReference type="GO" id="GO:0036128">
    <property type="term" value="C:CatSper complex"/>
    <property type="evidence" value="ECO:0007669"/>
    <property type="project" value="InterPro"/>
</dbReference>
<evidence type="ECO:0000256" key="14">
    <source>
        <dbReference type="ARBA" id="ARBA00023273"/>
    </source>
</evidence>
<feature type="transmembrane region" description="Helical" evidence="19">
    <location>
        <begin position="731"/>
        <end position="753"/>
    </location>
</feature>
<keyword evidence="8" id="KW-0744">Spermatogenesis</keyword>
<evidence type="ECO:0000313" key="25">
    <source>
        <dbReference type="Proteomes" id="UP001230051"/>
    </source>
</evidence>
<comment type="similarity">
    <text evidence="1">Belongs to the CATSPERD family.</text>
</comment>
<organism evidence="24 25">
    <name type="scientific">Acipenser oxyrinchus oxyrinchus</name>
    <dbReference type="NCBI Taxonomy" id="40147"/>
    <lineage>
        <taxon>Eukaryota</taxon>
        <taxon>Metazoa</taxon>
        <taxon>Chordata</taxon>
        <taxon>Craniata</taxon>
        <taxon>Vertebrata</taxon>
        <taxon>Euteleostomi</taxon>
        <taxon>Actinopterygii</taxon>
        <taxon>Chondrostei</taxon>
        <taxon>Acipenseriformes</taxon>
        <taxon>Acipenseridae</taxon>
        <taxon>Acipenser</taxon>
    </lineage>
</organism>
<evidence type="ECO:0000256" key="15">
    <source>
        <dbReference type="ARBA" id="ARBA00037793"/>
    </source>
</evidence>
<evidence type="ECO:0000256" key="7">
    <source>
        <dbReference type="ARBA" id="ARBA00022846"/>
    </source>
</evidence>
<keyword evidence="2" id="KW-0217">Developmental protein</keyword>
<protein>
    <recommendedName>
        <fullName evidence="16">Cation channel sperm-associated auxiliary subunit delta</fullName>
    </recommendedName>
    <alternativeName>
        <fullName evidence="17">Transmembrane protein 146</fullName>
    </alternativeName>
</protein>
<evidence type="ECO:0000256" key="3">
    <source>
        <dbReference type="ARBA" id="ARBA00022475"/>
    </source>
</evidence>
<evidence type="ECO:0000256" key="16">
    <source>
        <dbReference type="ARBA" id="ARBA00040129"/>
    </source>
</evidence>
<feature type="chain" id="PRO_5042176339" description="Cation channel sperm-associated auxiliary subunit delta" evidence="20">
    <location>
        <begin position="26"/>
        <end position="758"/>
    </location>
</feature>
<dbReference type="InterPro" id="IPR053813">
    <property type="entry name" value="CATSPERD_beta-prop"/>
</dbReference>
<evidence type="ECO:0000256" key="10">
    <source>
        <dbReference type="ARBA" id="ARBA00023069"/>
    </source>
</evidence>
<feature type="domain" description="CATSPERD beta-propeller" evidence="21">
    <location>
        <begin position="49"/>
        <end position="369"/>
    </location>
</feature>
<feature type="domain" description="CATSPERD/E C-terminal" evidence="22">
    <location>
        <begin position="538"/>
        <end position="750"/>
    </location>
</feature>
<evidence type="ECO:0000256" key="13">
    <source>
        <dbReference type="ARBA" id="ARBA00023180"/>
    </source>
</evidence>
<dbReference type="GO" id="GO:0097228">
    <property type="term" value="C:sperm principal piece"/>
    <property type="evidence" value="ECO:0007669"/>
    <property type="project" value="TreeGrafter"/>
</dbReference>
<evidence type="ECO:0000259" key="22">
    <source>
        <dbReference type="Pfam" id="PF22850"/>
    </source>
</evidence>
<evidence type="ECO:0000256" key="1">
    <source>
        <dbReference type="ARBA" id="ARBA00010246"/>
    </source>
</evidence>
<comment type="subcellular location">
    <subcellularLocation>
        <location evidence="15">Cell projection</location>
        <location evidence="15">Cilium</location>
        <location evidence="15">Flagellum membrane</location>
        <topology evidence="15">Single-pass type I membrane protein</topology>
    </subcellularLocation>
</comment>
<keyword evidence="25" id="KW-1185">Reference proteome</keyword>
<dbReference type="EMBL" id="JAGXEW010000026">
    <property type="protein sequence ID" value="KAK1157020.1"/>
    <property type="molecule type" value="Genomic_DNA"/>
</dbReference>
<evidence type="ECO:0000256" key="18">
    <source>
        <dbReference type="ARBA" id="ARBA00046028"/>
    </source>
</evidence>
<keyword evidence="5 20" id="KW-0732">Signal</keyword>
<evidence type="ECO:0000256" key="4">
    <source>
        <dbReference type="ARBA" id="ARBA00022692"/>
    </source>
</evidence>
<dbReference type="SUPFAM" id="SSF50939">
    <property type="entry name" value="Sialidases"/>
    <property type="match status" value="1"/>
</dbReference>
<dbReference type="InterPro" id="IPR055451">
    <property type="entry name" value="Ig-like_CATSPERD"/>
</dbReference>
<evidence type="ECO:0000259" key="21">
    <source>
        <dbReference type="Pfam" id="PF15020"/>
    </source>
</evidence>
<evidence type="ECO:0000256" key="11">
    <source>
        <dbReference type="ARBA" id="ARBA00023136"/>
    </source>
</evidence>
<evidence type="ECO:0000256" key="19">
    <source>
        <dbReference type="SAM" id="Phobius"/>
    </source>
</evidence>
<dbReference type="InterPro" id="IPR028751">
    <property type="entry name" value="CATSPERD/E"/>
</dbReference>
<name>A0AAD8FTT9_ACIOX</name>
<evidence type="ECO:0000256" key="2">
    <source>
        <dbReference type="ARBA" id="ARBA00022473"/>
    </source>
</evidence>
<evidence type="ECO:0000256" key="17">
    <source>
        <dbReference type="ARBA" id="ARBA00041424"/>
    </source>
</evidence>
<keyword evidence="4 19" id="KW-0812">Transmembrane</keyword>
<dbReference type="AlphaFoldDB" id="A0AAD8FTT9"/>
<feature type="domain" description="CATSPERD Ig-like" evidence="23">
    <location>
        <begin position="389"/>
        <end position="508"/>
    </location>
</feature>
<dbReference type="Proteomes" id="UP001230051">
    <property type="component" value="Unassembled WGS sequence"/>
</dbReference>
<dbReference type="InterPro" id="IPR036278">
    <property type="entry name" value="Sialidase_sf"/>
</dbReference>
<dbReference type="InterPro" id="IPR053814">
    <property type="entry name" value="CATSPERD/E_C"/>
</dbReference>
<dbReference type="GO" id="GO:0048240">
    <property type="term" value="P:sperm capacitation"/>
    <property type="evidence" value="ECO:0007669"/>
    <property type="project" value="TreeGrafter"/>
</dbReference>
<keyword evidence="9 19" id="KW-1133">Transmembrane helix</keyword>
<accession>A0AAD8FTT9</accession>
<evidence type="ECO:0000256" key="9">
    <source>
        <dbReference type="ARBA" id="ARBA00022989"/>
    </source>
</evidence>
<sequence>MANLGFVLGRIFILLCLCGPVTVSACSRHWLAYSLQDHFEGPSMNMVPLKFSDSRTVIVENDCISSVALYMGSKLFLTAHGFEGSHCPIYFPVVYEGLLANVTSAEFVLQHVVMAINGRVYLYNTEDFTWRAAKGVESMVTEISSYQCCFSEDPSCMAVSSTVLAYNRGESVSSTRIFFSSDGGYTFTKFTLPSLLKGDVGGVFNMPTLSTLSVLLRNSDDMAYFSYWTSDLNLTSKVFPLKESLAVLSVIQPAGMKGSLVIWTERSLLFSPNDGQVTRPIAVIGNNEFPGPAVTLHGIATTGSSEIAVLTSDKRLFYGRLSMEPVIVEFKTISDISAGMGMKFNTFGELVVILPVEDPAAGCVDFLHCLIIIQQALMSVTPPLATCPVELMSSEFDQRVYYIDVSQSLQLSAVYVPKASAEIFPLVTVTDPHLLAFQAVLYNDGLTSEGDKKYKLNIVLLQQLITEMADPTFSHSLLKGGISTLTVDVLDKGLTCKDMHPLNAFINVGCPPNKHIKVLRNVTVCSKGQFNQETLQNNFTYTISKNTYDPQYLYRQDSAAEDLRVLYSFVDLQCPLLVYVDDPWLPLLELWEGKRFVEFVPADFVMFEVHGMYNYQYQQSARSAGCVSQPQTWRSMLKTQSRPDPHTAWNRKNYVSCKDPSGPPLTSPELEYEVLKAGSGNMVMFPSYNGFYIFKAIVVDPTYSFCELSVTFSVYVYGAFPEAKFDSPLTLVVFLAIFAGIMLVGFYLPWFLLKRPNP</sequence>
<evidence type="ECO:0000256" key="6">
    <source>
        <dbReference type="ARBA" id="ARBA00022782"/>
    </source>
</evidence>
<feature type="signal peptide" evidence="20">
    <location>
        <begin position="1"/>
        <end position="25"/>
    </location>
</feature>
<dbReference type="PANTHER" id="PTHR33722:SF1">
    <property type="entry name" value="CATION CHANNEL SPERM-ASSOCIATED AUXILIARY SUBUNIT DELTA"/>
    <property type="match status" value="1"/>
</dbReference>
<keyword evidence="10" id="KW-0969">Cilium</keyword>
<keyword evidence="12" id="KW-1015">Disulfide bond</keyword>
<comment type="function">
    <text evidence="18">Auxiliary component of the CatSper complex, a complex involved in sperm cell hyperactivation. Sperm cell hyperactivation is needed for sperm motility which is essential late in the preparation of sperm for fertilization. Required for CATSPER1 stability before intraflagellar transport and/or incorporation of the CatSper complex channel into the flagellar membrane.</text>
</comment>
<keyword evidence="13" id="KW-0325">Glycoprotein</keyword>
<evidence type="ECO:0000256" key="5">
    <source>
        <dbReference type="ARBA" id="ARBA00022729"/>
    </source>
</evidence>
<keyword evidence="6" id="KW-0221">Differentiation</keyword>
<gene>
    <name evidence="24" type="primary">CATSPERD</name>
    <name evidence="24" type="ORF">AOXY_G24580</name>
</gene>
<keyword evidence="11 19" id="KW-0472">Membrane</keyword>
<comment type="caution">
    <text evidence="24">The sequence shown here is derived from an EMBL/GenBank/DDBJ whole genome shotgun (WGS) entry which is preliminary data.</text>
</comment>
<evidence type="ECO:0000256" key="20">
    <source>
        <dbReference type="SAM" id="SignalP"/>
    </source>
</evidence>
<keyword evidence="7" id="KW-0282">Flagellum</keyword>
<evidence type="ECO:0000259" key="23">
    <source>
        <dbReference type="Pfam" id="PF23747"/>
    </source>
</evidence>
<dbReference type="Pfam" id="PF22850">
    <property type="entry name" value="CATSPERD-E_C"/>
    <property type="match status" value="1"/>
</dbReference>
<evidence type="ECO:0000256" key="12">
    <source>
        <dbReference type="ARBA" id="ARBA00023157"/>
    </source>
</evidence>
<keyword evidence="14" id="KW-0966">Cell projection</keyword>
<keyword evidence="3" id="KW-1003">Cell membrane</keyword>
<dbReference type="Pfam" id="PF15020">
    <property type="entry name" value="Beta-prop_CATSPERD"/>
    <property type="match status" value="1"/>
</dbReference>
<reference evidence="24" key="1">
    <citation type="submission" date="2022-02" db="EMBL/GenBank/DDBJ databases">
        <title>Atlantic sturgeon de novo genome assembly.</title>
        <authorList>
            <person name="Stock M."/>
            <person name="Klopp C."/>
            <person name="Guiguen Y."/>
            <person name="Cabau C."/>
            <person name="Parinello H."/>
            <person name="Santidrian Yebra-Pimentel E."/>
            <person name="Kuhl H."/>
            <person name="Dirks R.P."/>
            <person name="Guessner J."/>
            <person name="Wuertz S."/>
            <person name="Du K."/>
            <person name="Schartl M."/>
        </authorList>
    </citation>
    <scope>NUCLEOTIDE SEQUENCE</scope>
    <source>
        <strain evidence="24">STURGEONOMICS-FGT-2020</strain>
        <tissue evidence="24">Whole blood</tissue>
    </source>
</reference>
<evidence type="ECO:0000313" key="24">
    <source>
        <dbReference type="EMBL" id="KAK1157020.1"/>
    </source>
</evidence>
<dbReference type="PANTHER" id="PTHR33722">
    <property type="entry name" value="CATION CHANNEL SPERM-ASSOCIATED PROTEIN SUBUNIT DELTA-RELATED"/>
    <property type="match status" value="1"/>
</dbReference>
<dbReference type="GO" id="GO:0030317">
    <property type="term" value="P:flagellated sperm motility"/>
    <property type="evidence" value="ECO:0007669"/>
    <property type="project" value="TreeGrafter"/>
</dbReference>
<evidence type="ECO:0000256" key="8">
    <source>
        <dbReference type="ARBA" id="ARBA00022871"/>
    </source>
</evidence>
<dbReference type="Pfam" id="PF23747">
    <property type="entry name" value="Ig-like_CATSPERD"/>
    <property type="match status" value="1"/>
</dbReference>
<proteinExistence type="inferred from homology"/>